<evidence type="ECO:0000256" key="3">
    <source>
        <dbReference type="ARBA" id="ARBA00022691"/>
    </source>
</evidence>
<feature type="domain" description="Nudix hydrolase" evidence="6">
    <location>
        <begin position="214"/>
        <end position="347"/>
    </location>
</feature>
<dbReference type="Proteomes" id="UP000621266">
    <property type="component" value="Unassembled WGS sequence"/>
</dbReference>
<gene>
    <name evidence="7" type="ORF">GCU69_04715</name>
</gene>
<dbReference type="CDD" id="cd04683">
    <property type="entry name" value="NUDIX_Hydrolase"/>
    <property type="match status" value="1"/>
</dbReference>
<reference evidence="7 8" key="1">
    <citation type="submission" date="2019-10" db="EMBL/GenBank/DDBJ databases">
        <title>Streptomyces tenebrisbrunneis sp.nov., an endogenous actinomycete isolated from of Lycium ruthenicum.</title>
        <authorList>
            <person name="Ma L."/>
        </authorList>
    </citation>
    <scope>NUCLEOTIDE SEQUENCE [LARGE SCALE GENOMIC DNA]</scope>
    <source>
        <strain evidence="7 8">TRM 66187</strain>
    </source>
</reference>
<dbReference type="SUPFAM" id="SSF55811">
    <property type="entry name" value="Nudix"/>
    <property type="match status" value="1"/>
</dbReference>
<proteinExistence type="predicted"/>
<dbReference type="Pfam" id="PF00293">
    <property type="entry name" value="NUDIX"/>
    <property type="match status" value="1"/>
</dbReference>
<keyword evidence="2" id="KW-0808">Transferase</keyword>
<dbReference type="InterPro" id="IPR020084">
    <property type="entry name" value="NUDIX_hydrolase_CS"/>
</dbReference>
<evidence type="ECO:0000313" key="7">
    <source>
        <dbReference type="EMBL" id="KAF4410275.1"/>
    </source>
</evidence>
<dbReference type="Pfam" id="PF08241">
    <property type="entry name" value="Methyltransf_11"/>
    <property type="match status" value="1"/>
</dbReference>
<feature type="region of interest" description="Disordered" evidence="5">
    <location>
        <begin position="1"/>
        <end position="32"/>
    </location>
</feature>
<dbReference type="CDD" id="cd02440">
    <property type="entry name" value="AdoMet_MTases"/>
    <property type="match status" value="1"/>
</dbReference>
<evidence type="ECO:0000256" key="2">
    <source>
        <dbReference type="ARBA" id="ARBA00022679"/>
    </source>
</evidence>
<keyword evidence="1 7" id="KW-0489">Methyltransferase</keyword>
<accession>A0ABQ7FNM4</accession>
<keyword evidence="4" id="KW-0378">Hydrolase</keyword>
<dbReference type="EMBL" id="WHPN01000100">
    <property type="protein sequence ID" value="KAF4410275.1"/>
    <property type="molecule type" value="Genomic_DNA"/>
</dbReference>
<keyword evidence="3" id="KW-0949">S-adenosyl-L-methionine</keyword>
<dbReference type="Gene3D" id="3.40.50.150">
    <property type="entry name" value="Vaccinia Virus protein VP39"/>
    <property type="match status" value="1"/>
</dbReference>
<sequence length="383" mass="41037">MPADPPTTTETPPAAEAGYWDAAAPSFDEEPDHGLRDPAVRAAWAGRLADWLPGEPSDVLDLGCGTGSLALLAAEAGHRVTGVDMSPRMAERARAKLAGTGAEVLTGDAARPPVGERRFDVVLARHVLWLLPDPAAVLRHWAGLLRPGGRLVLVEGVWGEVSPAGLPARRAEEAVAPLADRVRVERLSGDPGLWGRAVTDERYALVAHLAPPRRHTEVVDVHLILRRGEEVLLARRRDTGYADGLLHAPSGHAEDGEDVREAMIREAREETGLDLAPGDLRVALVMQHQGPRGAPRIGWFFEARYGAGGEPVNAEPAKCSEIGWFPLDALPDDMVAYCRAGLDAYRAGDRFVLHRHHPDDSIAHDPTGPARGVPLPVTEPAAG</sequence>
<keyword evidence="8" id="KW-1185">Reference proteome</keyword>
<dbReference type="PANTHER" id="PTHR43464">
    <property type="entry name" value="METHYLTRANSFERASE"/>
    <property type="match status" value="1"/>
</dbReference>
<dbReference type="GO" id="GO:0008168">
    <property type="term" value="F:methyltransferase activity"/>
    <property type="evidence" value="ECO:0007669"/>
    <property type="project" value="UniProtKB-KW"/>
</dbReference>
<evidence type="ECO:0000256" key="1">
    <source>
        <dbReference type="ARBA" id="ARBA00022603"/>
    </source>
</evidence>
<dbReference type="PANTHER" id="PTHR43464:SF19">
    <property type="entry name" value="UBIQUINONE BIOSYNTHESIS O-METHYLTRANSFERASE, MITOCHONDRIAL"/>
    <property type="match status" value="1"/>
</dbReference>
<dbReference type="GO" id="GO:0032259">
    <property type="term" value="P:methylation"/>
    <property type="evidence" value="ECO:0007669"/>
    <property type="project" value="UniProtKB-KW"/>
</dbReference>
<name>A0ABQ7FNM4_9ACTN</name>
<dbReference type="InterPro" id="IPR000086">
    <property type="entry name" value="NUDIX_hydrolase_dom"/>
</dbReference>
<dbReference type="PROSITE" id="PS51462">
    <property type="entry name" value="NUDIX"/>
    <property type="match status" value="1"/>
</dbReference>
<protein>
    <submittedName>
        <fullName evidence="7">Methyltransferase domain-containing protein</fullName>
    </submittedName>
</protein>
<evidence type="ECO:0000256" key="5">
    <source>
        <dbReference type="SAM" id="MobiDB-lite"/>
    </source>
</evidence>
<dbReference type="RefSeq" id="WP_156205203.1">
    <property type="nucleotide sequence ID" value="NZ_WHPN01000100.1"/>
</dbReference>
<organism evidence="7 8">
    <name type="scientific">Streptomyces lycii</name>
    <dbReference type="NCBI Taxonomy" id="2654337"/>
    <lineage>
        <taxon>Bacteria</taxon>
        <taxon>Bacillati</taxon>
        <taxon>Actinomycetota</taxon>
        <taxon>Actinomycetes</taxon>
        <taxon>Kitasatosporales</taxon>
        <taxon>Streptomycetaceae</taxon>
        <taxon>Streptomyces</taxon>
    </lineage>
</organism>
<evidence type="ECO:0000259" key="6">
    <source>
        <dbReference type="PROSITE" id="PS51462"/>
    </source>
</evidence>
<dbReference type="Gene3D" id="3.90.79.10">
    <property type="entry name" value="Nucleoside Triphosphate Pyrophosphohydrolase"/>
    <property type="match status" value="1"/>
</dbReference>
<dbReference type="InterPro" id="IPR013216">
    <property type="entry name" value="Methyltransf_11"/>
</dbReference>
<dbReference type="PROSITE" id="PS00893">
    <property type="entry name" value="NUDIX_BOX"/>
    <property type="match status" value="1"/>
</dbReference>
<evidence type="ECO:0000256" key="4">
    <source>
        <dbReference type="ARBA" id="ARBA00022801"/>
    </source>
</evidence>
<comment type="caution">
    <text evidence="7">The sequence shown here is derived from an EMBL/GenBank/DDBJ whole genome shotgun (WGS) entry which is preliminary data.</text>
</comment>
<evidence type="ECO:0000313" key="8">
    <source>
        <dbReference type="Proteomes" id="UP000621266"/>
    </source>
</evidence>
<dbReference type="SUPFAM" id="SSF53335">
    <property type="entry name" value="S-adenosyl-L-methionine-dependent methyltransferases"/>
    <property type="match status" value="1"/>
</dbReference>
<dbReference type="InterPro" id="IPR029063">
    <property type="entry name" value="SAM-dependent_MTases_sf"/>
</dbReference>
<feature type="region of interest" description="Disordered" evidence="5">
    <location>
        <begin position="358"/>
        <end position="383"/>
    </location>
</feature>
<dbReference type="InterPro" id="IPR015797">
    <property type="entry name" value="NUDIX_hydrolase-like_dom_sf"/>
</dbReference>
<feature type="compositionally biased region" description="Low complexity" evidence="5">
    <location>
        <begin position="1"/>
        <end position="17"/>
    </location>
</feature>